<dbReference type="InterPro" id="IPR011990">
    <property type="entry name" value="TPR-like_helical_dom_sf"/>
</dbReference>
<evidence type="ECO:0000256" key="3">
    <source>
        <dbReference type="PROSITE-ProRule" id="PRU00339"/>
    </source>
</evidence>
<dbReference type="KEGG" id="mpi:Mpet_2763"/>
<dbReference type="SMART" id="SM00028">
    <property type="entry name" value="TPR"/>
    <property type="match status" value="2"/>
</dbReference>
<proteinExistence type="predicted"/>
<gene>
    <name evidence="5" type="ordered locus">Mpet_2763</name>
</gene>
<dbReference type="PANTHER" id="PTHR44943:SF4">
    <property type="entry name" value="TPR REPEAT-CONTAINING PROTEIN MJ0798"/>
    <property type="match status" value="1"/>
</dbReference>
<keyword evidence="4" id="KW-0472">Membrane</keyword>
<dbReference type="eggNOG" id="arCOG03038">
    <property type="taxonomic scope" value="Archaea"/>
</dbReference>
<organism evidence="5 6">
    <name type="scientific">Methanolacinia petrolearia (strain DSM 11571 / OCM 486 / SEBR 4847)</name>
    <name type="common">Methanoplanus petrolearius</name>
    <dbReference type="NCBI Taxonomy" id="679926"/>
    <lineage>
        <taxon>Archaea</taxon>
        <taxon>Methanobacteriati</taxon>
        <taxon>Methanobacteriota</taxon>
        <taxon>Stenosarchaea group</taxon>
        <taxon>Methanomicrobia</taxon>
        <taxon>Methanomicrobiales</taxon>
        <taxon>Methanomicrobiaceae</taxon>
        <taxon>Methanolacinia</taxon>
    </lineage>
</organism>
<dbReference type="PROSITE" id="PS50005">
    <property type="entry name" value="TPR"/>
    <property type="match status" value="1"/>
</dbReference>
<dbReference type="SUPFAM" id="SSF48452">
    <property type="entry name" value="TPR-like"/>
    <property type="match status" value="1"/>
</dbReference>
<dbReference type="Gene3D" id="1.25.40.10">
    <property type="entry name" value="Tetratricopeptide repeat domain"/>
    <property type="match status" value="2"/>
</dbReference>
<dbReference type="Proteomes" id="UP000006565">
    <property type="component" value="Chromosome"/>
</dbReference>
<dbReference type="AlphaFoldDB" id="E1RGX7"/>
<dbReference type="InterPro" id="IPR051685">
    <property type="entry name" value="Ycf3/AcsC/BcsC/TPR_MFPF"/>
</dbReference>
<protein>
    <submittedName>
        <fullName evidence="5">TPR repeat-containing protein</fullName>
    </submittedName>
</protein>
<evidence type="ECO:0000256" key="1">
    <source>
        <dbReference type="ARBA" id="ARBA00022737"/>
    </source>
</evidence>
<name>E1RGX7_METP4</name>
<dbReference type="InterPro" id="IPR013105">
    <property type="entry name" value="TPR_2"/>
</dbReference>
<feature type="repeat" description="TPR" evidence="3">
    <location>
        <begin position="142"/>
        <end position="175"/>
    </location>
</feature>
<evidence type="ECO:0000313" key="6">
    <source>
        <dbReference type="Proteomes" id="UP000006565"/>
    </source>
</evidence>
<feature type="transmembrane region" description="Helical" evidence="4">
    <location>
        <begin position="6"/>
        <end position="24"/>
    </location>
</feature>
<keyword evidence="1" id="KW-0677">Repeat</keyword>
<dbReference type="HOGENOM" id="CLU_003728_11_5_2"/>
<evidence type="ECO:0000256" key="2">
    <source>
        <dbReference type="ARBA" id="ARBA00022803"/>
    </source>
</evidence>
<sequence length="266" mass="30207" precursor="true">MKLWQIFLVIAVIVILVFLSFGFISGKSDLKTDIGVGLAESFHDSKKYDLAMSMCEWVLEDEPDNRDALAVKAKILTETGNQDEALELQRYIVYDIPEEATKEDWQNLASLTIKAGNTSEAVDAYGKLEEYYTQMYIEDPSVDTLYSRGQVLIKLQRYDEAIDCYLKMTVLEPNSSKSWIGLGDAYLFKSMYEQGQLKDLYSDLGKDPSERVNKYNFNAYQSNMKAVEAYNKAVELDPLAYALVASKIVGSYQQSIENYQDILEGL</sequence>
<reference evidence="5 6" key="1">
    <citation type="journal article" date="2010" name="Stand. Genomic Sci.">
        <title>Complete genome sequence of Methanoplanus petrolearius type strain (SEBR 4847).</title>
        <authorList>
            <person name="Brambilla E."/>
            <person name="Djao O.D."/>
            <person name="Daligault H."/>
            <person name="Lapidus A."/>
            <person name="Lucas S."/>
            <person name="Hammon N."/>
            <person name="Nolan M."/>
            <person name="Tice H."/>
            <person name="Cheng J.F."/>
            <person name="Han C."/>
            <person name="Tapia R."/>
            <person name="Goodwin L."/>
            <person name="Pitluck S."/>
            <person name="Liolios K."/>
            <person name="Ivanova N."/>
            <person name="Mavromatis K."/>
            <person name="Mikhailova N."/>
            <person name="Pati A."/>
            <person name="Chen A."/>
            <person name="Palaniappan K."/>
            <person name="Land M."/>
            <person name="Hauser L."/>
            <person name="Chang Y.J."/>
            <person name="Jeffries C.D."/>
            <person name="Rohde M."/>
            <person name="Spring S."/>
            <person name="Sikorski J."/>
            <person name="Goker M."/>
            <person name="Woyke T."/>
            <person name="Bristow J."/>
            <person name="Eisen J.A."/>
            <person name="Markowitz V."/>
            <person name="Hugenholtz P."/>
            <person name="Kyrpides N.C."/>
            <person name="Klenk H.P."/>
        </authorList>
    </citation>
    <scope>NUCLEOTIDE SEQUENCE [LARGE SCALE GENOMIC DNA]</scope>
    <source>
        <strain evidence="6">DSM 11571 / OCM 486 / SEBR 4847</strain>
    </source>
</reference>
<keyword evidence="2 3" id="KW-0802">TPR repeat</keyword>
<evidence type="ECO:0000256" key="4">
    <source>
        <dbReference type="SAM" id="Phobius"/>
    </source>
</evidence>
<dbReference type="GeneID" id="9745258"/>
<dbReference type="RefSeq" id="WP_013330679.1">
    <property type="nucleotide sequence ID" value="NC_014507.1"/>
</dbReference>
<dbReference type="Pfam" id="PF13432">
    <property type="entry name" value="TPR_16"/>
    <property type="match status" value="1"/>
</dbReference>
<dbReference type="InterPro" id="IPR019734">
    <property type="entry name" value="TPR_rpt"/>
</dbReference>
<dbReference type="OrthoDB" id="115601at2157"/>
<evidence type="ECO:0000313" key="5">
    <source>
        <dbReference type="EMBL" id="ADN37506.1"/>
    </source>
</evidence>
<keyword evidence="4" id="KW-0812">Transmembrane</keyword>
<dbReference type="EMBL" id="CP002117">
    <property type="protein sequence ID" value="ADN37506.1"/>
    <property type="molecule type" value="Genomic_DNA"/>
</dbReference>
<keyword evidence="6" id="KW-1185">Reference proteome</keyword>
<dbReference type="PANTHER" id="PTHR44943">
    <property type="entry name" value="CELLULOSE SYNTHASE OPERON PROTEIN C"/>
    <property type="match status" value="1"/>
</dbReference>
<dbReference type="Pfam" id="PF07719">
    <property type="entry name" value="TPR_2"/>
    <property type="match status" value="1"/>
</dbReference>
<accession>E1RGX7</accession>
<keyword evidence="4" id="KW-1133">Transmembrane helix</keyword>
<dbReference type="STRING" id="679926.Mpet_2763"/>